<dbReference type="InterPro" id="IPR003594">
    <property type="entry name" value="HATPase_dom"/>
</dbReference>
<dbReference type="InterPro" id="IPR036890">
    <property type="entry name" value="HATPase_C_sf"/>
</dbReference>
<comment type="catalytic activity">
    <reaction evidence="1">
        <text>ATP + protein L-histidine = ADP + protein N-phospho-L-histidine.</text>
        <dbReference type="EC" id="2.7.13.3"/>
    </reaction>
</comment>
<organism evidence="7 8">
    <name type="scientific">Arthrobacter stackebrandtii</name>
    <dbReference type="NCBI Taxonomy" id="272161"/>
    <lineage>
        <taxon>Bacteria</taxon>
        <taxon>Bacillati</taxon>
        <taxon>Actinomycetota</taxon>
        <taxon>Actinomycetes</taxon>
        <taxon>Micrococcales</taxon>
        <taxon>Micrococcaceae</taxon>
        <taxon>Arthrobacter</taxon>
    </lineage>
</organism>
<dbReference type="Gene3D" id="3.30.565.10">
    <property type="entry name" value="Histidine kinase-like ATPase, C-terminal domain"/>
    <property type="match status" value="1"/>
</dbReference>
<name>A0ABS4Z1Q4_9MICC</name>
<proteinExistence type="predicted"/>
<evidence type="ECO:0000313" key="8">
    <source>
        <dbReference type="Proteomes" id="UP000711614"/>
    </source>
</evidence>
<dbReference type="PANTHER" id="PTHR24421">
    <property type="entry name" value="NITRATE/NITRITE SENSOR PROTEIN NARX-RELATED"/>
    <property type="match status" value="1"/>
</dbReference>
<dbReference type="Pfam" id="PF02518">
    <property type="entry name" value="HATPase_c"/>
    <property type="match status" value="1"/>
</dbReference>
<evidence type="ECO:0000256" key="4">
    <source>
        <dbReference type="ARBA" id="ARBA00022777"/>
    </source>
</evidence>
<dbReference type="EMBL" id="JAGIOI010000001">
    <property type="protein sequence ID" value="MBP2414193.1"/>
    <property type="molecule type" value="Genomic_DNA"/>
</dbReference>
<dbReference type="EC" id="2.7.13.3" evidence="2"/>
<accession>A0ABS4Z1Q4</accession>
<keyword evidence="3" id="KW-0808">Transferase</keyword>
<dbReference type="CDD" id="cd16917">
    <property type="entry name" value="HATPase_UhpB-NarQ-NarX-like"/>
    <property type="match status" value="1"/>
</dbReference>
<dbReference type="RefSeq" id="WP_209681923.1">
    <property type="nucleotide sequence ID" value="NZ_JAGIOI010000001.1"/>
</dbReference>
<evidence type="ECO:0000259" key="6">
    <source>
        <dbReference type="Pfam" id="PF02518"/>
    </source>
</evidence>
<dbReference type="InterPro" id="IPR050482">
    <property type="entry name" value="Sensor_HK_TwoCompSys"/>
</dbReference>
<dbReference type="Proteomes" id="UP000711614">
    <property type="component" value="Unassembled WGS sequence"/>
</dbReference>
<protein>
    <recommendedName>
        <fullName evidence="2">histidine kinase</fullName>
        <ecNumber evidence="2">2.7.13.3</ecNumber>
    </recommendedName>
</protein>
<keyword evidence="5" id="KW-0902">Two-component regulatory system</keyword>
<sequence length="185" mass="19034">MHGLGGDERNPHPGAHHFCPAQRHLAKDQAQLNGVLDEAVAELGTVVAEIRQLAHGLRPSSLNAGLPAALEELCHTAPFPIDLQVRQNREAAIPDLVGTTAYFVASEAVASAAKYAQASKIAVSLDRDGTTVRIGVTDNGGGGAVLRQDGGLAGLLDRVRAQGGTMNVVSHAGSGTLVEAQLPCG</sequence>
<evidence type="ECO:0000313" key="7">
    <source>
        <dbReference type="EMBL" id="MBP2414193.1"/>
    </source>
</evidence>
<dbReference type="SUPFAM" id="SSF55874">
    <property type="entry name" value="ATPase domain of HSP90 chaperone/DNA topoisomerase II/histidine kinase"/>
    <property type="match status" value="1"/>
</dbReference>
<dbReference type="GO" id="GO:0016301">
    <property type="term" value="F:kinase activity"/>
    <property type="evidence" value="ECO:0007669"/>
    <property type="project" value="UniProtKB-KW"/>
</dbReference>
<feature type="domain" description="Histidine kinase/HSP90-like ATPase" evidence="6">
    <location>
        <begin position="102"/>
        <end position="183"/>
    </location>
</feature>
<evidence type="ECO:0000256" key="5">
    <source>
        <dbReference type="ARBA" id="ARBA00023012"/>
    </source>
</evidence>
<evidence type="ECO:0000256" key="3">
    <source>
        <dbReference type="ARBA" id="ARBA00022679"/>
    </source>
</evidence>
<evidence type="ECO:0000256" key="2">
    <source>
        <dbReference type="ARBA" id="ARBA00012438"/>
    </source>
</evidence>
<keyword evidence="4 7" id="KW-0418">Kinase</keyword>
<reference evidence="7 8" key="1">
    <citation type="submission" date="2021-03" db="EMBL/GenBank/DDBJ databases">
        <title>Sequencing the genomes of 1000 actinobacteria strains.</title>
        <authorList>
            <person name="Klenk H.-P."/>
        </authorList>
    </citation>
    <scope>NUCLEOTIDE SEQUENCE [LARGE SCALE GENOMIC DNA]</scope>
    <source>
        <strain evidence="7 8">DSM 16005</strain>
    </source>
</reference>
<comment type="caution">
    <text evidence="7">The sequence shown here is derived from an EMBL/GenBank/DDBJ whole genome shotgun (WGS) entry which is preliminary data.</text>
</comment>
<evidence type="ECO:0000256" key="1">
    <source>
        <dbReference type="ARBA" id="ARBA00000085"/>
    </source>
</evidence>
<gene>
    <name evidence="7" type="ORF">JOF48_002992</name>
</gene>
<dbReference type="PANTHER" id="PTHR24421:SF10">
    <property type="entry name" value="NITRATE_NITRITE SENSOR PROTEIN NARQ"/>
    <property type="match status" value="1"/>
</dbReference>
<keyword evidence="8" id="KW-1185">Reference proteome</keyword>